<dbReference type="Proteomes" id="UP001139000">
    <property type="component" value="Unassembled WGS sequence"/>
</dbReference>
<dbReference type="RefSeq" id="WP_234658596.1">
    <property type="nucleotide sequence ID" value="NZ_CP094997.1"/>
</dbReference>
<evidence type="ECO:0000313" key="1">
    <source>
        <dbReference type="EMBL" id="MCF0065591.1"/>
    </source>
</evidence>
<dbReference type="AlphaFoldDB" id="A0A9X1TGI4"/>
<dbReference type="EMBL" id="JAJTTC010000012">
    <property type="protein sequence ID" value="MCF0065591.1"/>
    <property type="molecule type" value="Genomic_DNA"/>
</dbReference>
<reference evidence="1" key="1">
    <citation type="submission" date="2021-12" db="EMBL/GenBank/DDBJ databases">
        <title>Novel species in genus Dyadobacter.</title>
        <authorList>
            <person name="Ma C."/>
        </authorList>
    </citation>
    <scope>NUCLEOTIDE SEQUENCE</scope>
    <source>
        <strain evidence="1">LJ419</strain>
    </source>
</reference>
<sequence length="181" mass="20622">MSNPIILLEQRDSQTSKNVKFGSKSLPYVNTRPTIIFFTGDSIRQQTQRASKYVGEALQNQGTTSKYNYTIPTRKTGMNLLKLNEYKGYQRGWNGYDGLPFSGKLIDAAKNILFKVSYSPHISPTGRGSIQFDYSSGENLMEVEIFEDRIEVLEVIGDNEREYITQPDQLSNHIDQFYAAQ</sequence>
<accession>A0A9X1TGI4</accession>
<comment type="caution">
    <text evidence="1">The sequence shown here is derived from an EMBL/GenBank/DDBJ whole genome shotgun (WGS) entry which is preliminary data.</text>
</comment>
<name>A0A9X1TGI4_9BACT</name>
<evidence type="ECO:0000313" key="2">
    <source>
        <dbReference type="Proteomes" id="UP001139000"/>
    </source>
</evidence>
<protein>
    <submittedName>
        <fullName evidence="1">Uncharacterized protein</fullName>
    </submittedName>
</protein>
<gene>
    <name evidence="1" type="ORF">LXM26_29010</name>
</gene>
<organism evidence="1 2">
    <name type="scientific">Dyadobacter chenwenxiniae</name>
    <dbReference type="NCBI Taxonomy" id="2906456"/>
    <lineage>
        <taxon>Bacteria</taxon>
        <taxon>Pseudomonadati</taxon>
        <taxon>Bacteroidota</taxon>
        <taxon>Cytophagia</taxon>
        <taxon>Cytophagales</taxon>
        <taxon>Spirosomataceae</taxon>
        <taxon>Dyadobacter</taxon>
    </lineage>
</organism>
<proteinExistence type="predicted"/>
<keyword evidence="2" id="KW-1185">Reference proteome</keyword>